<feature type="transmembrane region" description="Helical" evidence="5">
    <location>
        <begin position="128"/>
        <end position="156"/>
    </location>
</feature>
<keyword evidence="2 5" id="KW-0812">Transmembrane</keyword>
<dbReference type="PIRSF" id="PIRSF006648">
    <property type="entry name" value="DrrB"/>
    <property type="match status" value="1"/>
</dbReference>
<name>A0A2H6LG43_9NOSO</name>
<keyword evidence="3 5" id="KW-1133">Transmembrane helix</keyword>
<feature type="transmembrane region" description="Helical" evidence="5">
    <location>
        <begin position="89"/>
        <end position="108"/>
    </location>
</feature>
<feature type="transmembrane region" description="Helical" evidence="5">
    <location>
        <begin position="255"/>
        <end position="273"/>
    </location>
</feature>
<sequence>MLSPERIYFARMAEIVKSTQYWRLPQMKYWRETIAVTQRILIELLRRRRSLIFWSIFPISVLILGAFILAERAKLPINTAFEYTAPSTLVGAALFFSCLGGSVATVVAEREQQTLKRLFLSPLSGISYFLGIFLAHSCIGLGQTFLVYTVAAFWGATFKGSIFLGFIIILMSIAAYVGLGFILGTQLARRIEDVNALVAAFGVPLLILGGAFLPSSLFPKSLINIAKYDPIYHMNEAFVGVSTKGKQIGDIAPHFWFLVVFTLVMIIGGWLSYRRMLLVERRL</sequence>
<dbReference type="PANTHER" id="PTHR43229">
    <property type="entry name" value="NODULATION PROTEIN J"/>
    <property type="match status" value="1"/>
</dbReference>
<dbReference type="PROSITE" id="PS51012">
    <property type="entry name" value="ABC_TM2"/>
    <property type="match status" value="1"/>
</dbReference>
<comment type="similarity">
    <text evidence="5">Belongs to the ABC-2 integral membrane protein family.</text>
</comment>
<dbReference type="AlphaFoldDB" id="A0A2H6LG43"/>
<reference evidence="8" key="1">
    <citation type="journal article" date="2018" name="Genome Announc.">
        <title>Draft Genome Sequence of the Nitrogen-Fixing and Hormogonia-Inducing Cyanobacterium Nostoc cycadae Strain WK-1, Isolated from the Coralloid Roots of Cycas revoluta.</title>
        <authorList>
            <person name="Kanesaki Y."/>
            <person name="Hirose M."/>
            <person name="Hirose Y."/>
            <person name="Fujisawa T."/>
            <person name="Nakamura Y."/>
            <person name="Watanabe S."/>
            <person name="Matsunaga S."/>
            <person name="Uchida H."/>
            <person name="Murakami A."/>
        </authorList>
    </citation>
    <scope>NUCLEOTIDE SEQUENCE [LARGE SCALE GENOMIC DNA]</scope>
    <source>
        <strain evidence="8">WK-1</strain>
    </source>
</reference>
<dbReference type="Proteomes" id="UP000236527">
    <property type="component" value="Unassembled WGS sequence"/>
</dbReference>
<dbReference type="EMBL" id="BDGE01000034">
    <property type="protein sequence ID" value="GBE92190.1"/>
    <property type="molecule type" value="Genomic_DNA"/>
</dbReference>
<evidence type="ECO:0000256" key="4">
    <source>
        <dbReference type="ARBA" id="ARBA00023136"/>
    </source>
</evidence>
<dbReference type="InterPro" id="IPR051784">
    <property type="entry name" value="Nod_factor_ABC_transporter"/>
</dbReference>
<feature type="transmembrane region" description="Helical" evidence="5">
    <location>
        <begin position="194"/>
        <end position="213"/>
    </location>
</feature>
<proteinExistence type="inferred from homology"/>
<keyword evidence="5" id="KW-1003">Cell membrane</keyword>
<evidence type="ECO:0000256" key="1">
    <source>
        <dbReference type="ARBA" id="ARBA00004141"/>
    </source>
</evidence>
<dbReference type="GO" id="GO:0043190">
    <property type="term" value="C:ATP-binding cassette (ABC) transporter complex"/>
    <property type="evidence" value="ECO:0007669"/>
    <property type="project" value="InterPro"/>
</dbReference>
<dbReference type="GO" id="GO:0140359">
    <property type="term" value="F:ABC-type transporter activity"/>
    <property type="evidence" value="ECO:0007669"/>
    <property type="project" value="InterPro"/>
</dbReference>
<comment type="caution">
    <text evidence="7">The sequence shown here is derived from an EMBL/GenBank/DDBJ whole genome shotgun (WGS) entry which is preliminary data.</text>
</comment>
<evidence type="ECO:0000256" key="5">
    <source>
        <dbReference type="RuleBase" id="RU361157"/>
    </source>
</evidence>
<dbReference type="InterPro" id="IPR013525">
    <property type="entry name" value="ABC2_TM"/>
</dbReference>
<keyword evidence="4 5" id="KW-0472">Membrane</keyword>
<accession>A0A2H6LG43</accession>
<evidence type="ECO:0000313" key="7">
    <source>
        <dbReference type="EMBL" id="GBE92190.1"/>
    </source>
</evidence>
<organism evidence="7 8">
    <name type="scientific">Nostoc cycadae WK-1</name>
    <dbReference type="NCBI Taxonomy" id="1861711"/>
    <lineage>
        <taxon>Bacteria</taxon>
        <taxon>Bacillati</taxon>
        <taxon>Cyanobacteriota</taxon>
        <taxon>Cyanophyceae</taxon>
        <taxon>Nostocales</taxon>
        <taxon>Nostocaceae</taxon>
        <taxon>Nostoc</taxon>
    </lineage>
</organism>
<gene>
    <name evidence="7" type="ORF">NCWK1_1944</name>
</gene>
<keyword evidence="8" id="KW-1185">Reference proteome</keyword>
<keyword evidence="5" id="KW-0813">Transport</keyword>
<evidence type="ECO:0000256" key="2">
    <source>
        <dbReference type="ARBA" id="ARBA00022692"/>
    </source>
</evidence>
<dbReference type="InterPro" id="IPR000412">
    <property type="entry name" value="ABC_2_transport"/>
</dbReference>
<evidence type="ECO:0000259" key="6">
    <source>
        <dbReference type="PROSITE" id="PS51012"/>
    </source>
</evidence>
<dbReference type="PANTHER" id="PTHR43229:SF6">
    <property type="entry name" value="ABC-TYPE MULTIDRUG TRANSPORT SYSTEM, PERMEASE COMPONENT"/>
    <property type="match status" value="1"/>
</dbReference>
<comment type="subcellular location">
    <subcellularLocation>
        <location evidence="5">Cell membrane</location>
        <topology evidence="5">Multi-pass membrane protein</topology>
    </subcellularLocation>
    <subcellularLocation>
        <location evidence="1">Membrane</location>
        <topology evidence="1">Multi-pass membrane protein</topology>
    </subcellularLocation>
</comment>
<protein>
    <recommendedName>
        <fullName evidence="5">Transport permease protein</fullName>
    </recommendedName>
</protein>
<feature type="domain" description="ABC transmembrane type-2" evidence="6">
    <location>
        <begin position="49"/>
        <end position="276"/>
    </location>
</feature>
<feature type="transmembrane region" description="Helical" evidence="5">
    <location>
        <begin position="51"/>
        <end position="69"/>
    </location>
</feature>
<evidence type="ECO:0000313" key="8">
    <source>
        <dbReference type="Proteomes" id="UP000236527"/>
    </source>
</evidence>
<dbReference type="InterPro" id="IPR047817">
    <property type="entry name" value="ABC2_TM_bact-type"/>
</dbReference>
<dbReference type="Pfam" id="PF01061">
    <property type="entry name" value="ABC2_membrane"/>
    <property type="match status" value="1"/>
</dbReference>
<feature type="transmembrane region" description="Helical" evidence="5">
    <location>
        <begin position="162"/>
        <end position="182"/>
    </location>
</feature>
<evidence type="ECO:0000256" key="3">
    <source>
        <dbReference type="ARBA" id="ARBA00022989"/>
    </source>
</evidence>